<feature type="region of interest" description="Disordered" evidence="1">
    <location>
        <begin position="48"/>
        <end position="122"/>
    </location>
</feature>
<accession>A0A7S2Y1D1</accession>
<evidence type="ECO:0000256" key="1">
    <source>
        <dbReference type="SAM" id="MobiDB-lite"/>
    </source>
</evidence>
<feature type="compositionally biased region" description="Basic and acidic residues" evidence="1">
    <location>
        <begin position="102"/>
        <end position="116"/>
    </location>
</feature>
<reference evidence="2" key="1">
    <citation type="submission" date="2021-01" db="EMBL/GenBank/DDBJ databases">
        <authorList>
            <person name="Corre E."/>
            <person name="Pelletier E."/>
            <person name="Niang G."/>
            <person name="Scheremetjew M."/>
            <person name="Finn R."/>
            <person name="Kale V."/>
            <person name="Holt S."/>
            <person name="Cochrane G."/>
            <person name="Meng A."/>
            <person name="Brown T."/>
            <person name="Cohen L."/>
        </authorList>
    </citation>
    <scope>NUCLEOTIDE SEQUENCE</scope>
    <source>
        <strain evidence="2">CCMP1661</strain>
    </source>
</reference>
<sequence length="145" mass="16003">MVIANHANTAVFTVYRIRWGEEVTFIAVSQALLLFLVAAACTMRWSPQSQPPLVPRTARASADARVHTGCHPETGHGCTGHEDSEEDKQEVGAATHQHRTHKEAGGPDDQARDKNHTCPMRTHSHLKSRLCKGCTIEHVVIPNLR</sequence>
<gene>
    <name evidence="2" type="ORF">FJAP1339_LOCUS11874</name>
</gene>
<proteinExistence type="predicted"/>
<organism evidence="2">
    <name type="scientific">Fibrocapsa japonica</name>
    <dbReference type="NCBI Taxonomy" id="94617"/>
    <lineage>
        <taxon>Eukaryota</taxon>
        <taxon>Sar</taxon>
        <taxon>Stramenopiles</taxon>
        <taxon>Ochrophyta</taxon>
        <taxon>Raphidophyceae</taxon>
        <taxon>Chattonellales</taxon>
        <taxon>Chattonellaceae</taxon>
        <taxon>Fibrocapsa</taxon>
    </lineage>
</organism>
<protein>
    <submittedName>
        <fullName evidence="2">Uncharacterized protein</fullName>
    </submittedName>
</protein>
<dbReference type="AlphaFoldDB" id="A0A7S2Y1D1"/>
<dbReference type="EMBL" id="HBHR01023134">
    <property type="protein sequence ID" value="CAD9874554.1"/>
    <property type="molecule type" value="Transcribed_RNA"/>
</dbReference>
<name>A0A7S2Y1D1_9STRA</name>
<evidence type="ECO:0000313" key="2">
    <source>
        <dbReference type="EMBL" id="CAD9874554.1"/>
    </source>
</evidence>